<evidence type="ECO:0000313" key="3">
    <source>
        <dbReference type="EMBL" id="EOG22857.1"/>
    </source>
</evidence>
<feature type="compositionally biased region" description="Basic and acidic residues" evidence="2">
    <location>
        <begin position="22"/>
        <end position="33"/>
    </location>
</feature>
<sequence>MAYMVARTQKHKVGSLNGLQNHVDRKTKNHTNKDIDITKSGSVAKFSKKSILV</sequence>
<name>A0A829F3N2_ENTFC</name>
<dbReference type="RefSeq" id="WP_002340530.1">
    <property type="nucleotide sequence ID" value="NZ_KB948137.1"/>
</dbReference>
<dbReference type="Proteomes" id="UP000013834">
    <property type="component" value="Unassembled WGS sequence"/>
</dbReference>
<dbReference type="GO" id="GO:0006310">
    <property type="term" value="P:DNA recombination"/>
    <property type="evidence" value="ECO:0007669"/>
    <property type="project" value="InterPro"/>
</dbReference>
<dbReference type="InterPro" id="IPR001668">
    <property type="entry name" value="Mob_Pre"/>
</dbReference>
<protein>
    <recommendedName>
        <fullName evidence="5">Mobilization protein</fullName>
    </recommendedName>
</protein>
<evidence type="ECO:0000256" key="2">
    <source>
        <dbReference type="SAM" id="MobiDB-lite"/>
    </source>
</evidence>
<organism evidence="3 4">
    <name type="scientific">Enterococcus faecium EnGen0180</name>
    <dbReference type="NCBI Taxonomy" id="1157475"/>
    <lineage>
        <taxon>Bacteria</taxon>
        <taxon>Bacillati</taxon>
        <taxon>Bacillota</taxon>
        <taxon>Bacilli</taxon>
        <taxon>Lactobacillales</taxon>
        <taxon>Enterococcaceae</taxon>
        <taxon>Enterococcus</taxon>
    </lineage>
</organism>
<dbReference type="GO" id="GO:0003677">
    <property type="term" value="F:DNA binding"/>
    <property type="evidence" value="ECO:0007669"/>
    <property type="project" value="InterPro"/>
</dbReference>
<evidence type="ECO:0000313" key="4">
    <source>
        <dbReference type="Proteomes" id="UP000013834"/>
    </source>
</evidence>
<dbReference type="Pfam" id="PF01076">
    <property type="entry name" value="Mob_Pre"/>
    <property type="match status" value="1"/>
</dbReference>
<gene>
    <name evidence="3" type="ORF">SMG_02652</name>
</gene>
<evidence type="ECO:0008006" key="5">
    <source>
        <dbReference type="Google" id="ProtNLM"/>
    </source>
</evidence>
<comment type="caution">
    <text evidence="3">The sequence shown here is derived from an EMBL/GenBank/DDBJ whole genome shotgun (WGS) entry which is preliminary data.</text>
</comment>
<dbReference type="AlphaFoldDB" id="A0A829F3N2"/>
<feature type="region of interest" description="Disordered" evidence="2">
    <location>
        <begin position="1"/>
        <end position="33"/>
    </location>
</feature>
<comment type="similarity">
    <text evidence="1">Belongs to the plasmid mobilization pre family.</text>
</comment>
<reference evidence="3 4" key="1">
    <citation type="submission" date="2013-02" db="EMBL/GenBank/DDBJ databases">
        <title>The Genome Sequence of Enterococcus faecium VRE_84.</title>
        <authorList>
            <consortium name="The Broad Institute Genome Sequencing Platform"/>
            <consortium name="The Broad Institute Genome Sequencing Center for Infectious Disease"/>
            <person name="Earl A.M."/>
            <person name="Gilmore M.S."/>
            <person name="Lebreton F."/>
            <person name="Hammerum A.M."/>
            <person name="Jensen L.B."/>
            <person name="Guardabassi L."/>
            <person name="Walker B."/>
            <person name="Young S.K."/>
            <person name="Zeng Q."/>
            <person name="Gargeya S."/>
            <person name="Fitzgerald M."/>
            <person name="Haas B."/>
            <person name="Abouelleil A."/>
            <person name="Alvarado L."/>
            <person name="Arachchi H.M."/>
            <person name="Berlin A.M."/>
            <person name="Chapman S.B."/>
            <person name="Dewar J."/>
            <person name="Goldberg J."/>
            <person name="Griggs A."/>
            <person name="Gujja S."/>
            <person name="Hansen M."/>
            <person name="Howarth C."/>
            <person name="Imamovic A."/>
            <person name="Larimer J."/>
            <person name="McCowan C."/>
            <person name="Murphy C."/>
            <person name="Neiman D."/>
            <person name="Pearson M."/>
            <person name="Priest M."/>
            <person name="Roberts A."/>
            <person name="Saif S."/>
            <person name="Shea T."/>
            <person name="Sisk P."/>
            <person name="Sykes S."/>
            <person name="Wortman J."/>
            <person name="Nusbaum C."/>
            <person name="Birren B."/>
        </authorList>
    </citation>
    <scope>NUCLEOTIDE SEQUENCE [LARGE SCALE GENOMIC DNA]</scope>
    <source>
        <strain evidence="3 4">VRE 84</strain>
    </source>
</reference>
<dbReference type="Gene3D" id="3.30.930.30">
    <property type="match status" value="1"/>
</dbReference>
<accession>A0A829F3N2</accession>
<dbReference type="EMBL" id="AIVF01000051">
    <property type="protein sequence ID" value="EOG22857.1"/>
    <property type="molecule type" value="Genomic_DNA"/>
</dbReference>
<proteinExistence type="inferred from homology"/>
<evidence type="ECO:0000256" key="1">
    <source>
        <dbReference type="ARBA" id="ARBA00010657"/>
    </source>
</evidence>